<accession>A0AAW1HPP5</accession>
<organism evidence="2 3">
    <name type="scientific">Saponaria officinalis</name>
    <name type="common">Common soapwort</name>
    <name type="synonym">Lychnis saponaria</name>
    <dbReference type="NCBI Taxonomy" id="3572"/>
    <lineage>
        <taxon>Eukaryota</taxon>
        <taxon>Viridiplantae</taxon>
        <taxon>Streptophyta</taxon>
        <taxon>Embryophyta</taxon>
        <taxon>Tracheophyta</taxon>
        <taxon>Spermatophyta</taxon>
        <taxon>Magnoliopsida</taxon>
        <taxon>eudicotyledons</taxon>
        <taxon>Gunneridae</taxon>
        <taxon>Pentapetalae</taxon>
        <taxon>Caryophyllales</taxon>
        <taxon>Caryophyllaceae</taxon>
        <taxon>Caryophylleae</taxon>
        <taxon>Saponaria</taxon>
    </lineage>
</organism>
<reference evidence="2" key="1">
    <citation type="submission" date="2024-03" db="EMBL/GenBank/DDBJ databases">
        <title>WGS assembly of Saponaria officinalis var. Norfolk2.</title>
        <authorList>
            <person name="Jenkins J."/>
            <person name="Shu S."/>
            <person name="Grimwood J."/>
            <person name="Barry K."/>
            <person name="Goodstein D."/>
            <person name="Schmutz J."/>
            <person name="Leebens-Mack J."/>
            <person name="Osbourn A."/>
        </authorList>
    </citation>
    <scope>NUCLEOTIDE SEQUENCE [LARGE SCALE GENOMIC DNA]</scope>
    <source>
        <strain evidence="2">JIC</strain>
    </source>
</reference>
<name>A0AAW1HPP5_SAPOF</name>
<evidence type="ECO:0000313" key="3">
    <source>
        <dbReference type="Proteomes" id="UP001443914"/>
    </source>
</evidence>
<dbReference type="EMBL" id="JBDFQZ010000011">
    <property type="protein sequence ID" value="KAK9678226.1"/>
    <property type="molecule type" value="Genomic_DNA"/>
</dbReference>
<dbReference type="AlphaFoldDB" id="A0AAW1HPP5"/>
<gene>
    <name evidence="2" type="ORF">RND81_11G197500</name>
</gene>
<proteinExistence type="predicted"/>
<evidence type="ECO:0000313" key="2">
    <source>
        <dbReference type="EMBL" id="KAK9678226.1"/>
    </source>
</evidence>
<feature type="coiled-coil region" evidence="1">
    <location>
        <begin position="117"/>
        <end position="147"/>
    </location>
</feature>
<keyword evidence="1" id="KW-0175">Coiled coil</keyword>
<dbReference type="PANTHER" id="PTHR31245:SF20">
    <property type="entry name" value="F18B13.13 PROTEIN"/>
    <property type="match status" value="1"/>
</dbReference>
<dbReference type="Proteomes" id="UP001443914">
    <property type="component" value="Unassembled WGS sequence"/>
</dbReference>
<sequence>MTALVCGKRSFDFEDDLESYYPSMKKHRCSSSYFSPIEEQQQLLGENNDLKLGEEDFKWVDLFVKEMSNATSLDNAKTRVAMVLAARDKEKSESTNQPLTEQNVKLSQENAVLKRLVVAQHERIKGLEETKKEMEKLSGMLTQCREELRLSEMNNYALKVHISQAQFGCSSMINHTNFPPDVY</sequence>
<protein>
    <submittedName>
        <fullName evidence="2">Uncharacterized protein</fullName>
    </submittedName>
</protein>
<dbReference type="PANTHER" id="PTHR31245">
    <property type="entry name" value="UBIQUITIN SYSTEM COMPONENT CUE PROTEIN"/>
    <property type="match status" value="1"/>
</dbReference>
<evidence type="ECO:0000256" key="1">
    <source>
        <dbReference type="SAM" id="Coils"/>
    </source>
</evidence>
<comment type="caution">
    <text evidence="2">The sequence shown here is derived from an EMBL/GenBank/DDBJ whole genome shotgun (WGS) entry which is preliminary data.</text>
</comment>
<keyword evidence="3" id="KW-1185">Reference proteome</keyword>